<evidence type="ECO:0000313" key="2">
    <source>
        <dbReference type="Proteomes" id="UP000447434"/>
    </source>
</evidence>
<dbReference type="EMBL" id="WOCE01000004">
    <property type="protein sequence ID" value="KAE9616172.1"/>
    <property type="molecule type" value="Genomic_DNA"/>
</dbReference>
<reference evidence="2" key="1">
    <citation type="journal article" date="2020" name="Nat. Commun.">
        <title>Genome sequence of the cluster root forming white lupin.</title>
        <authorList>
            <person name="Hufnagel B."/>
            <person name="Marques A."/>
            <person name="Soriano A."/>
            <person name="Marques L."/>
            <person name="Divol F."/>
            <person name="Doumas P."/>
            <person name="Sallet E."/>
            <person name="Mancinotti D."/>
            <person name="Carrere S."/>
            <person name="Marande W."/>
            <person name="Arribat S."/>
            <person name="Keller J."/>
            <person name="Huneau C."/>
            <person name="Blein T."/>
            <person name="Aime D."/>
            <person name="Laguerre M."/>
            <person name="Taylor J."/>
            <person name="Schubert V."/>
            <person name="Nelson M."/>
            <person name="Geu-Flores F."/>
            <person name="Crespi M."/>
            <person name="Gallardo-Guerrero K."/>
            <person name="Delaux P.-M."/>
            <person name="Salse J."/>
            <person name="Berges H."/>
            <person name="Guyot R."/>
            <person name="Gouzy J."/>
            <person name="Peret B."/>
        </authorList>
    </citation>
    <scope>NUCLEOTIDE SEQUENCE [LARGE SCALE GENOMIC DNA]</scope>
    <source>
        <strain evidence="2">cv. Amiga</strain>
    </source>
</reference>
<evidence type="ECO:0000313" key="1">
    <source>
        <dbReference type="EMBL" id="KAE9616172.1"/>
    </source>
</evidence>
<proteinExistence type="predicted"/>
<keyword evidence="2" id="KW-1185">Reference proteome</keyword>
<sequence length="41" mass="4632">MSAIDLVDNKVVFQLLVFSSGTIRQLVKWVTKCWSAFSIIS</sequence>
<accession>A0A6A4QRV7</accession>
<dbReference type="AlphaFoldDB" id="A0A6A4QRV7"/>
<dbReference type="Proteomes" id="UP000447434">
    <property type="component" value="Chromosome 4"/>
</dbReference>
<comment type="caution">
    <text evidence="1">The sequence shown here is derived from an EMBL/GenBank/DDBJ whole genome shotgun (WGS) entry which is preliminary data.</text>
</comment>
<gene>
    <name evidence="1" type="ORF">Lalb_Chr04g0262941</name>
</gene>
<organism evidence="1 2">
    <name type="scientific">Lupinus albus</name>
    <name type="common">White lupine</name>
    <name type="synonym">Lupinus termis</name>
    <dbReference type="NCBI Taxonomy" id="3870"/>
    <lineage>
        <taxon>Eukaryota</taxon>
        <taxon>Viridiplantae</taxon>
        <taxon>Streptophyta</taxon>
        <taxon>Embryophyta</taxon>
        <taxon>Tracheophyta</taxon>
        <taxon>Spermatophyta</taxon>
        <taxon>Magnoliopsida</taxon>
        <taxon>eudicotyledons</taxon>
        <taxon>Gunneridae</taxon>
        <taxon>Pentapetalae</taxon>
        <taxon>rosids</taxon>
        <taxon>fabids</taxon>
        <taxon>Fabales</taxon>
        <taxon>Fabaceae</taxon>
        <taxon>Papilionoideae</taxon>
        <taxon>50 kb inversion clade</taxon>
        <taxon>genistoids sensu lato</taxon>
        <taxon>core genistoids</taxon>
        <taxon>Genisteae</taxon>
        <taxon>Lupinus</taxon>
    </lineage>
</organism>
<name>A0A6A4QRV7_LUPAL</name>
<protein>
    <submittedName>
        <fullName evidence="1">Uncharacterized protein</fullName>
    </submittedName>
</protein>